<proteinExistence type="predicted"/>
<name>A0A060R7E0_9BACT</name>
<reference evidence="1 2" key="1">
    <citation type="journal article" date="2015" name="Genome Announc.">
        <title>Complete Genome Sequence of the Novel Leech Symbiont Mucinivorans hirudinis M3T.</title>
        <authorList>
            <person name="Nelson M.C."/>
            <person name="Bomar L."/>
            <person name="Graf J."/>
        </authorList>
    </citation>
    <scope>NUCLEOTIDE SEQUENCE [LARGE SCALE GENOMIC DNA]</scope>
    <source>
        <strain evidence="2">M3</strain>
    </source>
</reference>
<organism evidence="1 2">
    <name type="scientific">Mucinivorans hirudinis</name>
    <dbReference type="NCBI Taxonomy" id="1433126"/>
    <lineage>
        <taxon>Bacteria</taxon>
        <taxon>Pseudomonadati</taxon>
        <taxon>Bacteroidota</taxon>
        <taxon>Bacteroidia</taxon>
        <taxon>Bacteroidales</taxon>
        <taxon>Rikenellaceae</taxon>
        <taxon>Mucinivorans</taxon>
    </lineage>
</organism>
<evidence type="ECO:0000313" key="1">
    <source>
        <dbReference type="EMBL" id="CDN31171.1"/>
    </source>
</evidence>
<dbReference type="STRING" id="1433126.BN938_1075"/>
<dbReference type="HOGENOM" id="CLU_3272941_0_0_10"/>
<gene>
    <name evidence="1" type="ORF">BN938_1075</name>
</gene>
<evidence type="ECO:0000313" key="2">
    <source>
        <dbReference type="Proteomes" id="UP000027616"/>
    </source>
</evidence>
<dbReference type="AlphaFoldDB" id="A0A060R7E0"/>
<dbReference type="EMBL" id="HG934468">
    <property type="protein sequence ID" value="CDN31171.1"/>
    <property type="molecule type" value="Genomic_DNA"/>
</dbReference>
<dbReference type="Proteomes" id="UP000027616">
    <property type="component" value="Chromosome I"/>
</dbReference>
<keyword evidence="2" id="KW-1185">Reference proteome</keyword>
<accession>A0A060R7E0</accession>
<dbReference type="KEGG" id="rbc:BN938_1075"/>
<protein>
    <submittedName>
        <fullName evidence="1">Uncharacterized protein</fullName>
    </submittedName>
</protein>
<sequence length="41" mass="4640">MQLTWAKPIFREFGKQVCVIVRTITMNPDGLSRATAANNFN</sequence>